<evidence type="ECO:0000256" key="1">
    <source>
        <dbReference type="ARBA" id="ARBA00022691"/>
    </source>
</evidence>
<keyword evidence="2" id="KW-0479">Metal-binding</keyword>
<dbReference type="PANTHER" id="PTHR43288:SF1">
    <property type="entry name" value="GLYCYL-RADICAL ENZYME ACTIVATING ENZYME MJ0021-RELATED"/>
    <property type="match status" value="1"/>
</dbReference>
<dbReference type="Pfam" id="PF26257">
    <property type="entry name" value="DUF8061"/>
    <property type="match status" value="1"/>
</dbReference>
<dbReference type="AlphaFoldDB" id="A0A9E7TL86"/>
<sequence>MQVLSKACRQCREGAKMVLFVTGMCSKKCWYCPISDERRGKDRAYANDRVIIRPEDMIEEARIMSALGTGVTGGEALLEMDRVMSFCRLLKREFGEEHHIHLYTGTAPDEECLKNLKGLVDEIRMHPPHEVWKEILSTDYIKSAKKAKEMGFEVTIEVPSLPGLKYLIPALPYLDYMNINELEWSETNAEEMRIRGYSLEDNYHNAVPGAKAWAEEILKDPKVHWCSSTFKDSVQLRERLKRIANNTARPFEEITDDGTVVYGVWYPECDIPEDLEEDQYEKYDDRIETSWWILADFPDDFPGRKEIIERYPNNGMVVEVTPL</sequence>
<dbReference type="PROSITE" id="PS51918">
    <property type="entry name" value="RADICAL_SAM"/>
    <property type="match status" value="1"/>
</dbReference>
<dbReference type="KEGG" id="mend:L6E24_04920"/>
<dbReference type="GO" id="GO:0051536">
    <property type="term" value="F:iron-sulfur cluster binding"/>
    <property type="evidence" value="ECO:0007669"/>
    <property type="project" value="UniProtKB-KW"/>
</dbReference>
<evidence type="ECO:0000259" key="5">
    <source>
        <dbReference type="PROSITE" id="PS51918"/>
    </source>
</evidence>
<dbReference type="CDD" id="cd01335">
    <property type="entry name" value="Radical_SAM"/>
    <property type="match status" value="1"/>
</dbReference>
<evidence type="ECO:0000256" key="4">
    <source>
        <dbReference type="ARBA" id="ARBA00023014"/>
    </source>
</evidence>
<protein>
    <submittedName>
        <fullName evidence="6">4Fe-4S cluster-binding domain-containing protein</fullName>
    </submittedName>
</protein>
<dbReference type="InterPro" id="IPR007197">
    <property type="entry name" value="rSAM"/>
</dbReference>
<dbReference type="RefSeq" id="WP_257743602.1">
    <property type="nucleotide sequence ID" value="NZ_CP096115.1"/>
</dbReference>
<accession>A0A9E7TL86</accession>
<dbReference type="Gene3D" id="3.20.20.70">
    <property type="entry name" value="Aldolase class I"/>
    <property type="match status" value="1"/>
</dbReference>
<dbReference type="GO" id="GO:0046872">
    <property type="term" value="F:metal ion binding"/>
    <property type="evidence" value="ECO:0007669"/>
    <property type="project" value="UniProtKB-KW"/>
</dbReference>
<dbReference type="InterPro" id="IPR013785">
    <property type="entry name" value="Aldolase_TIM"/>
</dbReference>
<name>A0A9E7TL86_9EURY</name>
<keyword evidence="3" id="KW-0408">Iron</keyword>
<organism evidence="6 7">
    <name type="scientific">Methanoplanus endosymbiosus</name>
    <dbReference type="NCBI Taxonomy" id="33865"/>
    <lineage>
        <taxon>Archaea</taxon>
        <taxon>Methanobacteriati</taxon>
        <taxon>Methanobacteriota</taxon>
        <taxon>Stenosarchaea group</taxon>
        <taxon>Methanomicrobia</taxon>
        <taxon>Methanomicrobiales</taxon>
        <taxon>Methanomicrobiaceae</taxon>
        <taxon>Methanoplanus</taxon>
    </lineage>
</organism>
<evidence type="ECO:0000313" key="6">
    <source>
        <dbReference type="EMBL" id="UUX93465.1"/>
    </source>
</evidence>
<reference evidence="6" key="1">
    <citation type="submission" date="2022-04" db="EMBL/GenBank/DDBJ databases">
        <title>Complete genome of Methanoplanus endosymbiosus DSM 3599.</title>
        <authorList>
            <person name="Chen S.-C."/>
            <person name="You Y.-T."/>
            <person name="Zhou Y.-Z."/>
            <person name="Lai M.-C."/>
        </authorList>
    </citation>
    <scope>NUCLEOTIDE SEQUENCE</scope>
    <source>
        <strain evidence="6">DSM 3599</strain>
    </source>
</reference>
<dbReference type="PANTHER" id="PTHR43288">
    <property type="entry name" value="BIOTIN SYNTHASE-RELATED PROTEIN, RADICAL SAM SUPERFAMILY"/>
    <property type="match status" value="1"/>
</dbReference>
<dbReference type="InterPro" id="IPR040087">
    <property type="entry name" value="MJ0021-like"/>
</dbReference>
<dbReference type="Pfam" id="PF04055">
    <property type="entry name" value="Radical_SAM"/>
    <property type="match status" value="1"/>
</dbReference>
<evidence type="ECO:0000256" key="3">
    <source>
        <dbReference type="ARBA" id="ARBA00023004"/>
    </source>
</evidence>
<proteinExistence type="predicted"/>
<keyword evidence="7" id="KW-1185">Reference proteome</keyword>
<gene>
    <name evidence="6" type="ORF">L6E24_04920</name>
</gene>
<dbReference type="InterPro" id="IPR058240">
    <property type="entry name" value="rSAM_sf"/>
</dbReference>
<dbReference type="SUPFAM" id="SSF102114">
    <property type="entry name" value="Radical SAM enzymes"/>
    <property type="match status" value="1"/>
</dbReference>
<keyword evidence="1" id="KW-0949">S-adenosyl-L-methionine</keyword>
<evidence type="ECO:0000256" key="2">
    <source>
        <dbReference type="ARBA" id="ARBA00022723"/>
    </source>
</evidence>
<dbReference type="SFLD" id="SFLDS00029">
    <property type="entry name" value="Radical_SAM"/>
    <property type="match status" value="1"/>
</dbReference>
<evidence type="ECO:0000313" key="7">
    <source>
        <dbReference type="Proteomes" id="UP001060368"/>
    </source>
</evidence>
<dbReference type="GeneID" id="74307014"/>
<dbReference type="GO" id="GO:0003824">
    <property type="term" value="F:catalytic activity"/>
    <property type="evidence" value="ECO:0007669"/>
    <property type="project" value="InterPro"/>
</dbReference>
<feature type="domain" description="Radical SAM core" evidence="5">
    <location>
        <begin position="9"/>
        <end position="246"/>
    </location>
</feature>
<dbReference type="EMBL" id="CP096115">
    <property type="protein sequence ID" value="UUX93465.1"/>
    <property type="molecule type" value="Genomic_DNA"/>
</dbReference>
<dbReference type="SFLD" id="SFLDG01108">
    <property type="entry name" value="Uncharacterised_Radical_SAM_Su"/>
    <property type="match status" value="1"/>
</dbReference>
<keyword evidence="4" id="KW-0411">Iron-sulfur</keyword>
<dbReference type="Proteomes" id="UP001060368">
    <property type="component" value="Chromosome"/>
</dbReference>
<dbReference type="InterPro" id="IPR058374">
    <property type="entry name" value="DUF8061"/>
</dbReference>